<gene>
    <name evidence="2" type="ORF">SAMN05421825_1158</name>
</gene>
<reference evidence="3" key="1">
    <citation type="submission" date="2016-10" db="EMBL/GenBank/DDBJ databases">
        <authorList>
            <person name="Varghese N."/>
            <person name="Submissions S."/>
        </authorList>
    </citation>
    <scope>NUCLEOTIDE SEQUENCE [LARGE SCALE GENOMIC DNA]</scope>
    <source>
        <strain evidence="3">DSM 19684</strain>
    </source>
</reference>
<protein>
    <submittedName>
        <fullName evidence="2">Uncharacterized protein</fullName>
    </submittedName>
</protein>
<evidence type="ECO:0000313" key="3">
    <source>
        <dbReference type="Proteomes" id="UP000199203"/>
    </source>
</evidence>
<dbReference type="AlphaFoldDB" id="A0A1G7IQM7"/>
<dbReference type="STRING" id="454006.SAMN05421825_1158"/>
<feature type="transmembrane region" description="Helical" evidence="1">
    <location>
        <begin position="69"/>
        <end position="87"/>
    </location>
</feature>
<keyword evidence="1" id="KW-0472">Membrane</keyword>
<sequence length="198" mass="24047">MDLDNLKTLWNKEDVSETPEISTERQKEIHLPLEKIRKNMRNEFWSTIILLPIVLIVIWFFQIPFRFKLYIEVLVASMTLVTVFFFSKFFKLYREISNPTLGTYDSLKDLFHQFELNKQYYLSFYLSFVPFLVCEMIIVIESIPHTRQFSNGYLTYTLLLPVVIGLFMLYFIGNWWYQFFYGKYLDRIKKLVEEMKQD</sequence>
<dbReference type="RefSeq" id="WP_089872122.1">
    <property type="nucleotide sequence ID" value="NZ_FNBH01000001.1"/>
</dbReference>
<dbReference type="OrthoDB" id="1249607at2"/>
<evidence type="ECO:0000256" key="1">
    <source>
        <dbReference type="SAM" id="Phobius"/>
    </source>
</evidence>
<feature type="transmembrane region" description="Helical" evidence="1">
    <location>
        <begin position="120"/>
        <end position="140"/>
    </location>
</feature>
<feature type="transmembrane region" description="Helical" evidence="1">
    <location>
        <begin position="44"/>
        <end position="63"/>
    </location>
</feature>
<evidence type="ECO:0000313" key="2">
    <source>
        <dbReference type="EMBL" id="SDF14866.1"/>
    </source>
</evidence>
<keyword evidence="1" id="KW-0812">Transmembrane</keyword>
<dbReference type="Proteomes" id="UP000199203">
    <property type="component" value="Unassembled WGS sequence"/>
</dbReference>
<proteinExistence type="predicted"/>
<organism evidence="2 3">
    <name type="scientific">Epilithonimonas hungarica</name>
    <dbReference type="NCBI Taxonomy" id="454006"/>
    <lineage>
        <taxon>Bacteria</taxon>
        <taxon>Pseudomonadati</taxon>
        <taxon>Bacteroidota</taxon>
        <taxon>Flavobacteriia</taxon>
        <taxon>Flavobacteriales</taxon>
        <taxon>Weeksellaceae</taxon>
        <taxon>Chryseobacterium group</taxon>
        <taxon>Epilithonimonas</taxon>
    </lineage>
</organism>
<feature type="transmembrane region" description="Helical" evidence="1">
    <location>
        <begin position="152"/>
        <end position="177"/>
    </location>
</feature>
<accession>A0A1G7IQM7</accession>
<name>A0A1G7IQM7_9FLAO</name>
<keyword evidence="3" id="KW-1185">Reference proteome</keyword>
<dbReference type="EMBL" id="FNBH01000001">
    <property type="protein sequence ID" value="SDF14866.1"/>
    <property type="molecule type" value="Genomic_DNA"/>
</dbReference>
<keyword evidence="1" id="KW-1133">Transmembrane helix</keyword>